<dbReference type="STRING" id="13333.W1NDF6"/>
<dbReference type="Proteomes" id="UP000017836">
    <property type="component" value="Unassembled WGS sequence"/>
</dbReference>
<dbReference type="PANTHER" id="PTHR43248:SF3">
    <property type="entry name" value="AB HYDROLASE-1 DOMAIN-CONTAINING PROTEIN"/>
    <property type="match status" value="1"/>
</dbReference>
<gene>
    <name evidence="4" type="ORF">AMTR_s01740p00001560</name>
</gene>
<keyword evidence="2" id="KW-0378">Hydrolase</keyword>
<dbReference type="OMA" id="QETWAFN"/>
<dbReference type="eggNOG" id="KOG2382">
    <property type="taxonomic scope" value="Eukaryota"/>
</dbReference>
<dbReference type="Gramene" id="ERM93437">
    <property type="protein sequence ID" value="ERM93437"/>
    <property type="gene ID" value="AMTR_s01740p00001560"/>
</dbReference>
<reference evidence="5" key="1">
    <citation type="journal article" date="2013" name="Science">
        <title>The Amborella genome and the evolution of flowering plants.</title>
        <authorList>
            <consortium name="Amborella Genome Project"/>
        </authorList>
    </citation>
    <scope>NUCLEOTIDE SEQUENCE [LARGE SCALE GENOMIC DNA]</scope>
</reference>
<accession>W1NDF6</accession>
<evidence type="ECO:0000313" key="5">
    <source>
        <dbReference type="Proteomes" id="UP000017836"/>
    </source>
</evidence>
<dbReference type="SUPFAM" id="SSF53474">
    <property type="entry name" value="alpha/beta-Hydrolases"/>
    <property type="match status" value="1"/>
</dbReference>
<name>W1NDF6_AMBTC</name>
<evidence type="ECO:0000256" key="1">
    <source>
        <dbReference type="ARBA" id="ARBA00010088"/>
    </source>
</evidence>
<protein>
    <recommendedName>
        <fullName evidence="3">AB hydrolase-1 domain-containing protein</fullName>
    </recommendedName>
</protein>
<dbReference type="PANTHER" id="PTHR43248">
    <property type="entry name" value="2-SUCCINYL-6-HYDROXY-2,4-CYCLOHEXADIENE-1-CARBOXYLATE SYNTHASE"/>
    <property type="match status" value="1"/>
</dbReference>
<dbReference type="InterPro" id="IPR051601">
    <property type="entry name" value="Serine_prot/Carboxylest_S33"/>
</dbReference>
<dbReference type="Pfam" id="PF12697">
    <property type="entry name" value="Abhydrolase_6"/>
    <property type="match status" value="1"/>
</dbReference>
<dbReference type="EMBL" id="KI397742">
    <property type="protein sequence ID" value="ERM93437.1"/>
    <property type="molecule type" value="Genomic_DNA"/>
</dbReference>
<sequence>MVLLDLRNHGKSAEIGGFDPPHTMKSAALDVANLLKSKSWSWPDVVIGHSMGGKIALQFAESCAQGDYGESATLPEQLWVLDSVPGEVNPSDGEVENVLRTLQSIPVPIPSRRWLVDHMVKLGFSKAISEWIGTNLKKAGSSGEQMVWSFDLNGAVEMFNSYWKESYWPLLENPPQGLEIKVVRAEKSDRWTPNVLHQMENLVSKGEEQGKGNVSYHILKDAGHWVHVDNPKGLIDIMAPHLESLSKP</sequence>
<evidence type="ECO:0000313" key="4">
    <source>
        <dbReference type="EMBL" id="ERM93437.1"/>
    </source>
</evidence>
<evidence type="ECO:0000256" key="2">
    <source>
        <dbReference type="ARBA" id="ARBA00022801"/>
    </source>
</evidence>
<comment type="similarity">
    <text evidence="1">Belongs to the peptidase S33 family.</text>
</comment>
<organism evidence="4 5">
    <name type="scientific">Amborella trichopoda</name>
    <dbReference type="NCBI Taxonomy" id="13333"/>
    <lineage>
        <taxon>Eukaryota</taxon>
        <taxon>Viridiplantae</taxon>
        <taxon>Streptophyta</taxon>
        <taxon>Embryophyta</taxon>
        <taxon>Tracheophyta</taxon>
        <taxon>Spermatophyta</taxon>
        <taxon>Magnoliopsida</taxon>
        <taxon>Amborellales</taxon>
        <taxon>Amborellaceae</taxon>
        <taxon>Amborella</taxon>
    </lineage>
</organism>
<feature type="domain" description="AB hydrolase-1" evidence="3">
    <location>
        <begin position="2"/>
        <end position="236"/>
    </location>
</feature>
<keyword evidence="5" id="KW-1185">Reference proteome</keyword>
<dbReference type="Gene3D" id="3.40.50.1820">
    <property type="entry name" value="alpha/beta hydrolase"/>
    <property type="match status" value="1"/>
</dbReference>
<proteinExistence type="inferred from homology"/>
<dbReference type="HOGENOM" id="CLU_046770_0_0_1"/>
<evidence type="ECO:0000259" key="3">
    <source>
        <dbReference type="Pfam" id="PF12697"/>
    </source>
</evidence>
<dbReference type="InterPro" id="IPR029058">
    <property type="entry name" value="AB_hydrolase_fold"/>
</dbReference>
<dbReference type="AlphaFoldDB" id="W1NDF6"/>
<dbReference type="InterPro" id="IPR000073">
    <property type="entry name" value="AB_hydrolase_1"/>
</dbReference>
<dbReference type="GO" id="GO:0016787">
    <property type="term" value="F:hydrolase activity"/>
    <property type="evidence" value="ECO:0007669"/>
    <property type="project" value="UniProtKB-KW"/>
</dbReference>